<reference evidence="4 5" key="1">
    <citation type="submission" date="2019-07" db="EMBL/GenBank/DDBJ databases">
        <title>Diversity of Bacteria from Kongsfjorden, Arctic.</title>
        <authorList>
            <person name="Yu Y."/>
        </authorList>
    </citation>
    <scope>NUCLEOTIDE SEQUENCE [LARGE SCALE GENOMIC DNA]</scope>
    <source>
        <strain evidence="4 5">SM1923</strain>
    </source>
</reference>
<evidence type="ECO:0000256" key="1">
    <source>
        <dbReference type="ARBA" id="ARBA00005953"/>
    </source>
</evidence>
<comment type="similarity">
    <text evidence="1">Belongs to the 4-hydroxybenzoyl-CoA thioesterase family.</text>
</comment>
<dbReference type="STRING" id="553385.GCA_000591415_00725"/>
<dbReference type="InterPro" id="IPR029069">
    <property type="entry name" value="HotDog_dom_sf"/>
</dbReference>
<dbReference type="AlphaFoldDB" id="A0A558HJL7"/>
<keyword evidence="2" id="KW-0378">Hydrolase</keyword>
<evidence type="ECO:0000313" key="4">
    <source>
        <dbReference type="EMBL" id="TVU69332.1"/>
    </source>
</evidence>
<evidence type="ECO:0000256" key="3">
    <source>
        <dbReference type="SAM" id="MobiDB-lite"/>
    </source>
</evidence>
<evidence type="ECO:0000313" key="5">
    <source>
        <dbReference type="Proteomes" id="UP000319941"/>
    </source>
</evidence>
<dbReference type="Gene3D" id="3.10.129.10">
    <property type="entry name" value="Hotdog Thioesterase"/>
    <property type="match status" value="1"/>
</dbReference>
<dbReference type="GO" id="GO:0047617">
    <property type="term" value="F:fatty acyl-CoA hydrolase activity"/>
    <property type="evidence" value="ECO:0007669"/>
    <property type="project" value="TreeGrafter"/>
</dbReference>
<name>A0A558HJL7_9GAMM</name>
<dbReference type="CDD" id="cd00586">
    <property type="entry name" value="4HBT"/>
    <property type="match status" value="1"/>
</dbReference>
<feature type="region of interest" description="Disordered" evidence="3">
    <location>
        <begin position="151"/>
        <end position="177"/>
    </location>
</feature>
<dbReference type="PANTHER" id="PTHR31793:SF27">
    <property type="entry name" value="NOVEL THIOESTERASE SUPERFAMILY DOMAIN AND SAPOSIN A-TYPE DOMAIN CONTAINING PROTEIN (0610012H03RIK)"/>
    <property type="match status" value="1"/>
</dbReference>
<protein>
    <submittedName>
        <fullName evidence="4">Acyl-CoA thioesterase</fullName>
    </submittedName>
</protein>
<gene>
    <name evidence="4" type="ORF">FQP86_12385</name>
</gene>
<comment type="caution">
    <text evidence="4">The sequence shown here is derived from an EMBL/GenBank/DDBJ whole genome shotgun (WGS) entry which is preliminary data.</text>
</comment>
<keyword evidence="5" id="KW-1185">Reference proteome</keyword>
<dbReference type="SUPFAM" id="SSF54637">
    <property type="entry name" value="Thioesterase/thiol ester dehydrase-isomerase"/>
    <property type="match status" value="1"/>
</dbReference>
<evidence type="ECO:0000256" key="2">
    <source>
        <dbReference type="ARBA" id="ARBA00022801"/>
    </source>
</evidence>
<proteinExistence type="inferred from homology"/>
<dbReference type="InterPro" id="IPR050563">
    <property type="entry name" value="4-hydroxybenzoyl-CoA_TE"/>
</dbReference>
<accession>A0A558HJL7</accession>
<sequence>MNQPTETPMPTATVEMEVPFHDVDMMEVAWHGHYVRYLEIARCKLLDMLDYNYSQMRESGFAWPVIDLRLRYAGPARFGQRIAITARLREWENRLKLDYVIRDAESGKRLTRGYSVQVAVGLEDGEMLLASPRVLADRLMNWQAIQLSEQQSTEMSEALPKVAPEKDANGHTGVSHS</sequence>
<dbReference type="Proteomes" id="UP000319941">
    <property type="component" value="Unassembled WGS sequence"/>
</dbReference>
<dbReference type="Pfam" id="PF13279">
    <property type="entry name" value="4HBT_2"/>
    <property type="match status" value="1"/>
</dbReference>
<organism evidence="4 5">
    <name type="scientific">Cobetia crustatorum</name>
    <dbReference type="NCBI Taxonomy" id="553385"/>
    <lineage>
        <taxon>Bacteria</taxon>
        <taxon>Pseudomonadati</taxon>
        <taxon>Pseudomonadota</taxon>
        <taxon>Gammaproteobacteria</taxon>
        <taxon>Oceanospirillales</taxon>
        <taxon>Halomonadaceae</taxon>
        <taxon>Cobetia</taxon>
    </lineage>
</organism>
<dbReference type="OrthoDB" id="9800856at2"/>
<dbReference type="PANTHER" id="PTHR31793">
    <property type="entry name" value="4-HYDROXYBENZOYL-COA THIOESTERASE FAMILY MEMBER"/>
    <property type="match status" value="1"/>
</dbReference>
<dbReference type="EMBL" id="VNFH01000008">
    <property type="protein sequence ID" value="TVU69332.1"/>
    <property type="molecule type" value="Genomic_DNA"/>
</dbReference>